<dbReference type="InterPro" id="IPR029069">
    <property type="entry name" value="HotDog_dom_sf"/>
</dbReference>
<evidence type="ECO:0000313" key="3">
    <source>
        <dbReference type="Proteomes" id="UP000799640"/>
    </source>
</evidence>
<organism evidence="2 3">
    <name type="scientific">Trichodelitschia bisporula</name>
    <dbReference type="NCBI Taxonomy" id="703511"/>
    <lineage>
        <taxon>Eukaryota</taxon>
        <taxon>Fungi</taxon>
        <taxon>Dikarya</taxon>
        <taxon>Ascomycota</taxon>
        <taxon>Pezizomycotina</taxon>
        <taxon>Dothideomycetes</taxon>
        <taxon>Dothideomycetes incertae sedis</taxon>
        <taxon>Phaeotrichales</taxon>
        <taxon>Phaeotrichaceae</taxon>
        <taxon>Trichodelitschia</taxon>
    </lineage>
</organism>
<keyword evidence="3" id="KW-1185">Reference proteome</keyword>
<dbReference type="CDD" id="cd03443">
    <property type="entry name" value="PaaI_thioesterase"/>
    <property type="match status" value="1"/>
</dbReference>
<evidence type="ECO:0000313" key="2">
    <source>
        <dbReference type="EMBL" id="KAF2404428.1"/>
    </source>
</evidence>
<feature type="domain" description="Thioesterase" evidence="1">
    <location>
        <begin position="96"/>
        <end position="183"/>
    </location>
</feature>
<name>A0A6G1I7Z9_9PEZI</name>
<dbReference type="Pfam" id="PF03061">
    <property type="entry name" value="4HBT"/>
    <property type="match status" value="1"/>
</dbReference>
<gene>
    <name evidence="2" type="ORF">EJ06DRAFT_526506</name>
</gene>
<dbReference type="InterPro" id="IPR052061">
    <property type="entry name" value="PTE-AB_protein"/>
</dbReference>
<reference evidence="2" key="1">
    <citation type="journal article" date="2020" name="Stud. Mycol.">
        <title>101 Dothideomycetes genomes: a test case for predicting lifestyles and emergence of pathogens.</title>
        <authorList>
            <person name="Haridas S."/>
            <person name="Albert R."/>
            <person name="Binder M."/>
            <person name="Bloem J."/>
            <person name="Labutti K."/>
            <person name="Salamov A."/>
            <person name="Andreopoulos B."/>
            <person name="Baker S."/>
            <person name="Barry K."/>
            <person name="Bills G."/>
            <person name="Bluhm B."/>
            <person name="Cannon C."/>
            <person name="Castanera R."/>
            <person name="Culley D."/>
            <person name="Daum C."/>
            <person name="Ezra D."/>
            <person name="Gonzalez J."/>
            <person name="Henrissat B."/>
            <person name="Kuo A."/>
            <person name="Liang C."/>
            <person name="Lipzen A."/>
            <person name="Lutzoni F."/>
            <person name="Magnuson J."/>
            <person name="Mondo S."/>
            <person name="Nolan M."/>
            <person name="Ohm R."/>
            <person name="Pangilinan J."/>
            <person name="Park H.-J."/>
            <person name="Ramirez L."/>
            <person name="Alfaro M."/>
            <person name="Sun H."/>
            <person name="Tritt A."/>
            <person name="Yoshinaga Y."/>
            <person name="Zwiers L.-H."/>
            <person name="Turgeon B."/>
            <person name="Goodwin S."/>
            <person name="Spatafora J."/>
            <person name="Crous P."/>
            <person name="Grigoriev I."/>
        </authorList>
    </citation>
    <scope>NUCLEOTIDE SEQUENCE</scope>
    <source>
        <strain evidence="2">CBS 262.69</strain>
    </source>
</reference>
<dbReference type="OrthoDB" id="506431at2759"/>
<dbReference type="SUPFAM" id="SSF54637">
    <property type="entry name" value="Thioesterase/thiol ester dehydrase-isomerase"/>
    <property type="match status" value="1"/>
</dbReference>
<sequence length="209" mass="23024">MPPSNTPPPPADLAHFRTHPWCATLLDDPSYTISDMTSRHAKPSTEDLLFGLILKTPSTISHCVIQIPHPKSPTAQVPSLRALLALGKDLNGYPHVCHGGIVATILDEAMGVLIGARQARAEELAVREGKEPGRVPTSLTGELSVRYLRPVATPQAVLVRVEVEREEGRKIWLVARMEDGEGVRLAEGRAVFIQMREERDKGRPMRPRI</sequence>
<accession>A0A6G1I7Z9</accession>
<dbReference type="EMBL" id="ML996688">
    <property type="protein sequence ID" value="KAF2404428.1"/>
    <property type="molecule type" value="Genomic_DNA"/>
</dbReference>
<dbReference type="Proteomes" id="UP000799640">
    <property type="component" value="Unassembled WGS sequence"/>
</dbReference>
<dbReference type="PANTHER" id="PTHR47260">
    <property type="entry name" value="UPF0644 PROTEIN PB2B4.06"/>
    <property type="match status" value="1"/>
</dbReference>
<dbReference type="Gene3D" id="3.10.129.10">
    <property type="entry name" value="Hotdog Thioesterase"/>
    <property type="match status" value="1"/>
</dbReference>
<proteinExistence type="predicted"/>
<dbReference type="InterPro" id="IPR006683">
    <property type="entry name" value="Thioestr_dom"/>
</dbReference>
<evidence type="ECO:0000259" key="1">
    <source>
        <dbReference type="Pfam" id="PF03061"/>
    </source>
</evidence>
<dbReference type="PANTHER" id="PTHR47260:SF1">
    <property type="entry name" value="UPF0644 PROTEIN PB2B4.06"/>
    <property type="match status" value="1"/>
</dbReference>
<protein>
    <recommendedName>
        <fullName evidence="1">Thioesterase domain-containing protein</fullName>
    </recommendedName>
</protein>
<dbReference type="AlphaFoldDB" id="A0A6G1I7Z9"/>